<evidence type="ECO:0000313" key="5">
    <source>
        <dbReference type="Proteomes" id="UP001491310"/>
    </source>
</evidence>
<gene>
    <name evidence="4" type="ORF">WJX75_006605</name>
</gene>
<dbReference type="InterPro" id="IPR008532">
    <property type="entry name" value="NFACT_RNA-bd"/>
</dbReference>
<organism evidence="4 5">
    <name type="scientific">Coccomyxa subellipsoidea</name>
    <dbReference type="NCBI Taxonomy" id="248742"/>
    <lineage>
        <taxon>Eukaryota</taxon>
        <taxon>Viridiplantae</taxon>
        <taxon>Chlorophyta</taxon>
        <taxon>core chlorophytes</taxon>
        <taxon>Trebouxiophyceae</taxon>
        <taxon>Trebouxiophyceae incertae sedis</taxon>
        <taxon>Coccomyxaceae</taxon>
        <taxon>Coccomyxa</taxon>
    </lineage>
</organism>
<sequence length="834" mass="90124">MCYRRSLRLCALLRSRQALQDGHRNRNLVEILSANLRDSTGGCKGIRTSAQSLRTSTSRWPAYSSHACWQRSFASSSLCASSQPAPVSTSTTSDTSDDELSLNLAPEHTPGKATTLSVHDAAPAQHSTTADRKSSGNGASTSRAKVTCDFTLLAACTWELRQRWLPAKVDQVIQADDHTVCLRLRTSVPATPPVPAMSTSGDAEGEPPAEPQEPFIDPFMDTQHERLPWPWMRSQPGSDRGKIAELAEGDLAMGWLWLCWDPQGAARITMGPAPERGAAAEAFSFGAQMAAELKGLVLLDAEIPRAWERVVKLSFGPRLSDAATRHVYVEVQGRYSNVVLTAAEADRAEQFIGLPILAAGHQVGALQSSERQLQVLGYYTLPPSTQGLPPTVSEAFDSWRANISGAAALLEEAPAPKKWSSGATVVQALVRAYQGIGPNLAAELCEAAGVDWQLLPRELEDSEWEALFAQWRVWLQAVVMGRFQPAADPSSGRVSVLGCAPQSFNSVHALVDSALRTSQDQSLFEQRSGRLSRAVVGGIKRLSAKLANLQRQQAAEEEAEATRRLADLLTANLHRCRQGDTSVEVEDWESGEMVTIALDRAMAPSETAAALYRVARKQGRTGEAIAPIVEEATAQLEHLYDIDAQLAMVAPEEEGALDILKGIQEELVAMGVMRPSADAALAARSAAHAAKSARRQREAQERREFRRFTTPGGLQVLVGRNNKENDRLSHVVAAKTDLWFHARGFPGSHTVLRLRAGSAPTNEDIGFAADLAAFYSKARAEGKVKIIKARVADLKKIPGAAPGKVLVQKEEVVMGQPDRALPLTLVTQPAAGSS</sequence>
<feature type="coiled-coil region" evidence="1">
    <location>
        <begin position="539"/>
        <end position="572"/>
    </location>
</feature>
<feature type="region of interest" description="Disordered" evidence="2">
    <location>
        <begin position="192"/>
        <end position="214"/>
    </location>
</feature>
<dbReference type="EMBL" id="JALJOT010000010">
    <property type="protein sequence ID" value="KAK9906712.1"/>
    <property type="molecule type" value="Genomic_DNA"/>
</dbReference>
<feature type="region of interest" description="Disordered" evidence="2">
    <location>
        <begin position="81"/>
        <end position="142"/>
    </location>
</feature>
<dbReference type="PANTHER" id="PTHR15239">
    <property type="entry name" value="NUCLEAR EXPORT MEDIATOR FACTOR NEMF"/>
    <property type="match status" value="1"/>
</dbReference>
<keyword evidence="1" id="KW-0175">Coiled coil</keyword>
<name>A0ABR2YJL4_9CHLO</name>
<dbReference type="Proteomes" id="UP001491310">
    <property type="component" value="Unassembled WGS sequence"/>
</dbReference>
<protein>
    <recommendedName>
        <fullName evidence="3">NFACT RNA-binding domain-containing protein</fullName>
    </recommendedName>
</protein>
<dbReference type="InterPro" id="IPR010979">
    <property type="entry name" value="Ribosomal_uS13-like_H2TH"/>
</dbReference>
<dbReference type="Gene3D" id="2.30.310.10">
    <property type="entry name" value="ibrinogen binding protein from staphylococcus aureus domain"/>
    <property type="match status" value="1"/>
</dbReference>
<evidence type="ECO:0000313" key="4">
    <source>
        <dbReference type="EMBL" id="KAK9906712.1"/>
    </source>
</evidence>
<dbReference type="Pfam" id="PF05833">
    <property type="entry name" value="NFACT_N"/>
    <property type="match status" value="1"/>
</dbReference>
<evidence type="ECO:0000259" key="3">
    <source>
        <dbReference type="Pfam" id="PF05670"/>
    </source>
</evidence>
<comment type="caution">
    <text evidence="4">The sequence shown here is derived from an EMBL/GenBank/DDBJ whole genome shotgun (WGS) entry which is preliminary data.</text>
</comment>
<feature type="domain" description="NFACT RNA-binding" evidence="3">
    <location>
        <begin position="705"/>
        <end position="804"/>
    </location>
</feature>
<evidence type="ECO:0000256" key="1">
    <source>
        <dbReference type="SAM" id="Coils"/>
    </source>
</evidence>
<dbReference type="Pfam" id="PF05670">
    <property type="entry name" value="NFACT-R_1"/>
    <property type="match status" value="1"/>
</dbReference>
<evidence type="ECO:0000256" key="2">
    <source>
        <dbReference type="SAM" id="MobiDB-lite"/>
    </source>
</evidence>
<feature type="compositionally biased region" description="Low complexity" evidence="2">
    <location>
        <begin position="81"/>
        <end position="94"/>
    </location>
</feature>
<accession>A0ABR2YJL4</accession>
<dbReference type="InterPro" id="IPR051608">
    <property type="entry name" value="RQC_Subunit_NEMF"/>
</dbReference>
<dbReference type="PANTHER" id="PTHR15239:SF6">
    <property type="entry name" value="RIBOSOME QUALITY CONTROL COMPLEX SUBUNIT NEMF"/>
    <property type="match status" value="1"/>
</dbReference>
<keyword evidence="5" id="KW-1185">Reference proteome</keyword>
<proteinExistence type="predicted"/>
<dbReference type="SUPFAM" id="SSF46946">
    <property type="entry name" value="S13-like H2TH domain"/>
    <property type="match status" value="1"/>
</dbReference>
<reference evidence="4 5" key="1">
    <citation type="journal article" date="2024" name="Nat. Commun.">
        <title>Phylogenomics reveals the evolutionary origins of lichenization in chlorophyte algae.</title>
        <authorList>
            <person name="Puginier C."/>
            <person name="Libourel C."/>
            <person name="Otte J."/>
            <person name="Skaloud P."/>
            <person name="Haon M."/>
            <person name="Grisel S."/>
            <person name="Petersen M."/>
            <person name="Berrin J.G."/>
            <person name="Delaux P.M."/>
            <person name="Dal Grande F."/>
            <person name="Keller J."/>
        </authorList>
    </citation>
    <scope>NUCLEOTIDE SEQUENCE [LARGE SCALE GENOMIC DNA]</scope>
    <source>
        <strain evidence="4 5">SAG 216-7</strain>
    </source>
</reference>